<dbReference type="KEGG" id="fpp:FPB0191_02144"/>
<organism evidence="1 2">
    <name type="scientific">Frischella perrara</name>
    <dbReference type="NCBI Taxonomy" id="1267021"/>
    <lineage>
        <taxon>Bacteria</taxon>
        <taxon>Pseudomonadati</taxon>
        <taxon>Pseudomonadota</taxon>
        <taxon>Gammaproteobacteria</taxon>
        <taxon>Orbales</taxon>
        <taxon>Orbaceae</taxon>
        <taxon>Frischella</taxon>
    </lineage>
</organism>
<evidence type="ECO:0000313" key="2">
    <source>
        <dbReference type="Proteomes" id="UP000030901"/>
    </source>
</evidence>
<dbReference type="Proteomes" id="UP000030901">
    <property type="component" value="Chromosome"/>
</dbReference>
<proteinExistence type="predicted"/>
<name>A0A0A7S351_FRIPE</name>
<accession>A0A0A7S351</accession>
<protein>
    <submittedName>
        <fullName evidence="1">Uncharacterized protein</fullName>
    </submittedName>
</protein>
<dbReference type="AlphaFoldDB" id="A0A0A7S351"/>
<sequence length="545" mass="64620">MKFLEIIDNITVRDDWLSEYKKYVPLFIAQAKRDVNWDKWDSDIFNEFFERSSEQCVASLKQGYFTNQEKKNIKNKWTELSPLLKQLAIQQNVCNYELYSKIDNLIRTCTVNHKRSATHRLIASLQPSLLSNIVDQKSLITLQKYLKNNVDDIEVPSFSNSWFELSHNILKFYQNNKKPGFNNMDIITYPWQTLEFFQRKRVGRICWNEHNWERPSGTEGKSTNSETYEKEKGYGHEEWLFDKTKLIDGYCYGYLRPIVHYRNKYLEQKIFDLYLYSINENTKVRYWLGKIKKAEVIDRQESKRVFSIYKANGWYDEMIQQLKAVGANVDAFKQADEDYFAVIKYKPDDLDLLDTPVPFEHTDKAVSSTYYNLLKFVKEPKSVIEYNAGFVFKKGNNNKSTTSKVSIRKQEFEKNLIHNQIQDQIYNILCKEHGKENVGTENQLGTRGQIDIVVKLEKGYVFYEIKTSNNIRECIRDAIGQLLEYAHYDNEENIIELVIITPNKLTDSAKKYLLKLRQIYNIPITYKYFDLKNEKIINCFKQEMV</sequence>
<dbReference type="HOGENOM" id="CLU_499447_0_0_6"/>
<dbReference type="OrthoDB" id="6402880at2"/>
<gene>
    <name evidence="1" type="ORF">FPB0191_02144</name>
</gene>
<evidence type="ECO:0000313" key="1">
    <source>
        <dbReference type="EMBL" id="AJA45950.1"/>
    </source>
</evidence>
<dbReference type="EMBL" id="CP009056">
    <property type="protein sequence ID" value="AJA45950.1"/>
    <property type="molecule type" value="Genomic_DNA"/>
</dbReference>
<reference evidence="1 2" key="1">
    <citation type="journal article" date="2014" name="Appl. Environ. Microbiol.">
        <title>Gut symbionts from distinct hosts exhibit genotoxic activity via divergent colibactin biosynthetic pathways.</title>
        <authorList>
            <person name="Engel P."/>
            <person name="Vizcaino M.I."/>
            <person name="Crawford J.M."/>
        </authorList>
    </citation>
    <scope>NUCLEOTIDE SEQUENCE [LARGE SCALE GENOMIC DNA]</scope>
    <source>
        <strain evidence="1 2">PEB0191</strain>
    </source>
</reference>
<keyword evidence="2" id="KW-1185">Reference proteome</keyword>
<dbReference type="RefSeq" id="WP_052236947.1">
    <property type="nucleotide sequence ID" value="NZ_CP009056.1"/>
</dbReference>